<organism evidence="2 3">
    <name type="scientific">Archangium minus</name>
    <dbReference type="NCBI Taxonomy" id="83450"/>
    <lineage>
        <taxon>Bacteria</taxon>
        <taxon>Pseudomonadati</taxon>
        <taxon>Myxococcota</taxon>
        <taxon>Myxococcia</taxon>
        <taxon>Myxococcales</taxon>
        <taxon>Cystobacterineae</taxon>
        <taxon>Archangiaceae</taxon>
        <taxon>Archangium</taxon>
    </lineage>
</organism>
<feature type="compositionally biased region" description="Polar residues" evidence="1">
    <location>
        <begin position="42"/>
        <end position="51"/>
    </location>
</feature>
<name>A0ABY9X4E7_9BACT</name>
<evidence type="ECO:0000256" key="1">
    <source>
        <dbReference type="SAM" id="MobiDB-lite"/>
    </source>
</evidence>
<dbReference type="EMBL" id="CP043494">
    <property type="protein sequence ID" value="WNG50276.1"/>
    <property type="molecule type" value="Genomic_DNA"/>
</dbReference>
<sequence length="249" mass="27708">MTTPVSGPRAGGTTPTSNELAEVQNATPSSRSTPATRTANTQGSNTVTQAPSLPPDANSPREFPTGKMDYYRKRHFDFVARNPGMTPPPYYLQYGDKYIKAFTALGPDQLSPKGLEWRDKALKNLQQEMEDARRAHPEDFATLERDPEKFKEFAYVTHVDAYVNAGLLELPTQDLLTILSTPDLQDILDEDGLKQILKVVGEVKPQSVSDILSATASEEVRRRVQLPLAQMEQELKSLMLKQLLNNGLH</sequence>
<dbReference type="RefSeq" id="WP_395809151.1">
    <property type="nucleotide sequence ID" value="NZ_CP043494.1"/>
</dbReference>
<reference evidence="2 3" key="1">
    <citation type="submission" date="2019-08" db="EMBL/GenBank/DDBJ databases">
        <title>Archangium and Cystobacter genomes.</title>
        <authorList>
            <person name="Chen I.-C.K."/>
            <person name="Wielgoss S."/>
        </authorList>
    </citation>
    <scope>NUCLEOTIDE SEQUENCE [LARGE SCALE GENOMIC DNA]</scope>
    <source>
        <strain evidence="2 3">Cbm 6</strain>
    </source>
</reference>
<accession>A0ABY9X4E7</accession>
<evidence type="ECO:0000313" key="2">
    <source>
        <dbReference type="EMBL" id="WNG50276.1"/>
    </source>
</evidence>
<feature type="region of interest" description="Disordered" evidence="1">
    <location>
        <begin position="1"/>
        <end position="66"/>
    </location>
</feature>
<feature type="compositionally biased region" description="Low complexity" evidence="1">
    <location>
        <begin position="25"/>
        <end position="41"/>
    </location>
</feature>
<proteinExistence type="predicted"/>
<keyword evidence="3" id="KW-1185">Reference proteome</keyword>
<gene>
    <name evidence="2" type="ORF">F0U60_43705</name>
</gene>
<dbReference type="Proteomes" id="UP001611383">
    <property type="component" value="Chromosome"/>
</dbReference>
<evidence type="ECO:0000313" key="3">
    <source>
        <dbReference type="Proteomes" id="UP001611383"/>
    </source>
</evidence>
<protein>
    <submittedName>
        <fullName evidence="2">Uncharacterized protein</fullName>
    </submittedName>
</protein>